<dbReference type="PANTHER" id="PTHR43434:SF3">
    <property type="entry name" value="GMP_IMP NUCLEOTIDASE YRFG"/>
    <property type="match status" value="1"/>
</dbReference>
<dbReference type="InterPro" id="IPR036412">
    <property type="entry name" value="HAD-like_sf"/>
</dbReference>
<evidence type="ECO:0000313" key="3">
    <source>
        <dbReference type="Proteomes" id="UP001165524"/>
    </source>
</evidence>
<dbReference type="Pfam" id="PF00702">
    <property type="entry name" value="Hydrolase"/>
    <property type="match status" value="1"/>
</dbReference>
<evidence type="ECO:0000256" key="1">
    <source>
        <dbReference type="SAM" id="MobiDB-lite"/>
    </source>
</evidence>
<comment type="caution">
    <text evidence="2">The sequence shown here is derived from an EMBL/GenBank/DDBJ whole genome shotgun (WGS) entry which is preliminary data.</text>
</comment>
<dbReference type="InterPro" id="IPR023214">
    <property type="entry name" value="HAD_sf"/>
</dbReference>
<dbReference type="SUPFAM" id="SSF56784">
    <property type="entry name" value="HAD-like"/>
    <property type="match status" value="1"/>
</dbReference>
<organism evidence="2 3">
    <name type="scientific">Alcanivorax quisquiliarum</name>
    <dbReference type="NCBI Taxonomy" id="2933565"/>
    <lineage>
        <taxon>Bacteria</taxon>
        <taxon>Pseudomonadati</taxon>
        <taxon>Pseudomonadota</taxon>
        <taxon>Gammaproteobacteria</taxon>
        <taxon>Oceanospirillales</taxon>
        <taxon>Alcanivoracaceae</taxon>
        <taxon>Alcanivorax</taxon>
    </lineage>
</organism>
<gene>
    <name evidence="2" type="primary">yrfG</name>
    <name evidence="2" type="ORF">MU846_05315</name>
</gene>
<dbReference type="PRINTS" id="PR00413">
    <property type="entry name" value="HADHALOGNASE"/>
</dbReference>
<feature type="region of interest" description="Disordered" evidence="1">
    <location>
        <begin position="199"/>
        <end position="218"/>
    </location>
</feature>
<dbReference type="PANTHER" id="PTHR43434">
    <property type="entry name" value="PHOSPHOGLYCOLATE PHOSPHATASE"/>
    <property type="match status" value="1"/>
</dbReference>
<name>A0ABT0E5N2_9GAMM</name>
<dbReference type="NCBIfam" id="TIGR01509">
    <property type="entry name" value="HAD-SF-IA-v3"/>
    <property type="match status" value="1"/>
</dbReference>
<reference evidence="2" key="1">
    <citation type="submission" date="2022-04" db="EMBL/GenBank/DDBJ databases">
        <title>Alcanivorax sp. CY1518 draft genome sequence.</title>
        <authorList>
            <person name="Zhao G."/>
            <person name="An M."/>
        </authorList>
    </citation>
    <scope>NUCLEOTIDE SEQUENCE</scope>
    <source>
        <strain evidence="2">CY1518</strain>
    </source>
</reference>
<sequence length="218" mass="24871">MIDWQQIDTVLLDMDGTLLDLAFDNFFWQVYVPQHYARLNSLSEPEALALLADWIGRHQGTLNWYCMDFWSDELGLNIAALKRQVAERIGYRPGAEAFLAALQASGRRVVMVTNAHPDALSLKVERTGIDRYFDALVSSHQYRAAKEEQPFWERLSEAHPFTPERTLLVDDSLPVLGSAQRYGIGHLWSILHPDSSVPARPHTRPFPAIDQFDTVQPR</sequence>
<dbReference type="Gene3D" id="3.40.50.1000">
    <property type="entry name" value="HAD superfamily/HAD-like"/>
    <property type="match status" value="1"/>
</dbReference>
<protein>
    <submittedName>
        <fullName evidence="2">GMP/IMP nucleotidase</fullName>
        <ecNumber evidence="2">3.1.3.5</ecNumber>
    </submittedName>
</protein>
<dbReference type="InterPro" id="IPR006439">
    <property type="entry name" value="HAD-SF_hydro_IA"/>
</dbReference>
<keyword evidence="3" id="KW-1185">Reference proteome</keyword>
<dbReference type="InterPro" id="IPR050155">
    <property type="entry name" value="HAD-like_hydrolase_sf"/>
</dbReference>
<accession>A0ABT0E5N2</accession>
<evidence type="ECO:0000313" key="2">
    <source>
        <dbReference type="EMBL" id="MCK0537124.1"/>
    </source>
</evidence>
<dbReference type="RefSeq" id="WP_246949693.1">
    <property type="nucleotide sequence ID" value="NZ_JALKII010000002.1"/>
</dbReference>
<dbReference type="SFLD" id="SFLDG01129">
    <property type="entry name" value="C1.5:_HAD__Beta-PGM__Phosphata"/>
    <property type="match status" value="1"/>
</dbReference>
<dbReference type="EC" id="3.1.3.5" evidence="2"/>
<keyword evidence="2" id="KW-0378">Hydrolase</keyword>
<dbReference type="NCBIfam" id="NF011564">
    <property type="entry name" value="PRK14988.1"/>
    <property type="match status" value="1"/>
</dbReference>
<dbReference type="EMBL" id="JALKII010000002">
    <property type="protein sequence ID" value="MCK0537124.1"/>
    <property type="molecule type" value="Genomic_DNA"/>
</dbReference>
<dbReference type="SFLD" id="SFLDS00003">
    <property type="entry name" value="Haloacid_Dehalogenase"/>
    <property type="match status" value="1"/>
</dbReference>
<proteinExistence type="predicted"/>
<dbReference type="Proteomes" id="UP001165524">
    <property type="component" value="Unassembled WGS sequence"/>
</dbReference>
<dbReference type="GO" id="GO:0008253">
    <property type="term" value="F:5'-nucleotidase activity"/>
    <property type="evidence" value="ECO:0007669"/>
    <property type="project" value="UniProtKB-EC"/>
</dbReference>
<dbReference type="CDD" id="cd01427">
    <property type="entry name" value="HAD_like"/>
    <property type="match status" value="1"/>
</dbReference>